<name>A0A8B8UXF5_SACPA</name>
<reference evidence="1" key="1">
    <citation type="journal article" date="2017" name="Nat. Genet.">
        <title>Contrasting evolutionary genome dynamics between domesticated and wild yeasts.</title>
        <authorList>
            <person name="Yue J.X."/>
            <person name="Li J."/>
            <person name="Aigrain L."/>
            <person name="Hallin J."/>
            <person name="Persson K."/>
            <person name="Oliver K."/>
            <person name="Bergstrom A."/>
            <person name="Coupland P."/>
            <person name="Warringer J."/>
            <person name="Lagomarsino M.C."/>
            <person name="Fischer G."/>
            <person name="Durbin R."/>
            <person name="Liti G."/>
        </authorList>
    </citation>
    <scope>NUCLEOTIDE SEQUENCE</scope>
    <source>
        <strain evidence="1">CBS432</strain>
    </source>
</reference>
<reference evidence="1" key="3">
    <citation type="submission" date="2025-07" db="EMBL/GenBank/DDBJ databases">
        <authorList>
            <consortium name="NCBI Genome Project"/>
        </authorList>
    </citation>
    <scope>NUCLEOTIDE SEQUENCE</scope>
    <source>
        <strain evidence="1">CBS432</strain>
    </source>
</reference>
<dbReference type="VEuPathDB" id="FungiDB:SPAR_M02630"/>
<dbReference type="AlphaFoldDB" id="A0A8B8UXF5"/>
<accession>A0A8B8UXF5</accession>
<protein>
    <submittedName>
        <fullName evidence="1">Ldo45p</fullName>
    </submittedName>
</protein>
<proteinExistence type="predicted"/>
<organism evidence="1">
    <name type="scientific">Saccharomyces paradoxus</name>
    <name type="common">Yeast</name>
    <name type="synonym">Saccharomyces douglasii</name>
    <dbReference type="NCBI Taxonomy" id="27291"/>
    <lineage>
        <taxon>Eukaryota</taxon>
        <taxon>Fungi</taxon>
        <taxon>Dikarya</taxon>
        <taxon>Ascomycota</taxon>
        <taxon>Saccharomycotina</taxon>
        <taxon>Saccharomycetes</taxon>
        <taxon>Saccharomycetales</taxon>
        <taxon>Saccharomycetaceae</taxon>
        <taxon>Saccharomyces</taxon>
    </lineage>
</organism>
<dbReference type="KEGG" id="spao:SPAR_M02630"/>
<gene>
    <name evidence="1" type="primary">LDO45</name>
    <name evidence="1" type="ORF">SPAR_M02630</name>
</gene>
<reference evidence="1" key="4">
    <citation type="submission" date="2025-08" db="UniProtKB">
        <authorList>
            <consortium name="RefSeq"/>
        </authorList>
    </citation>
    <scope>IDENTIFICATION</scope>
    <source>
        <strain evidence="1">CBS432</strain>
    </source>
</reference>
<dbReference type="GeneID" id="54632840"/>
<evidence type="ECO:0000313" key="1">
    <source>
        <dbReference type="RefSeq" id="XP_033768450.1"/>
    </source>
</evidence>
<dbReference type="OrthoDB" id="4070395at2759"/>
<sequence length="248" mass="28638">MAARNRRKNNKKKSLLGTSAAQEKNATYVLVAEELQENTIDVNMGTVAPPTGHHENSMPAKEFKHQQKLEPIDEHEDGEDELLMKFKSMTKCSGPVTEADVQKLLLSYAFTSASIQEDENEEDEGEWLRHPIKSSSPSASSLSAYFQSFVEKCKQVFYKFSLHIIEKLSALQNSLYEVFWIIVIYVNYWFPNVGDYLRYVCHNFFHNKAIVKLLTCIFTCNLNHLHPMNKHNIERRTSPAFKRLSFLQ</sequence>
<dbReference type="RefSeq" id="XP_033768450.1">
    <property type="nucleotide sequence ID" value="XM_033912559.1"/>
</dbReference>
<reference evidence="1" key="2">
    <citation type="submission" date="2020-01" db="EMBL/GenBank/DDBJ databases">
        <title>Population-level Yeast Reference Genomes.</title>
        <authorList>
            <person name="Yue J.-X."/>
        </authorList>
    </citation>
    <scope>NUCLEOTIDE SEQUENCE</scope>
    <source>
        <strain evidence="1">CBS432</strain>
    </source>
</reference>